<proteinExistence type="predicted"/>
<evidence type="ECO:0000256" key="2">
    <source>
        <dbReference type="SAM" id="Phobius"/>
    </source>
</evidence>
<keyword evidence="2" id="KW-0472">Membrane</keyword>
<dbReference type="EMBL" id="NBZD01000002">
    <property type="protein sequence ID" value="PNH18807.1"/>
    <property type="molecule type" value="Genomic_DNA"/>
</dbReference>
<dbReference type="RefSeq" id="WP_034574910.1">
    <property type="nucleotide sequence ID" value="NZ_NBZD01000002.1"/>
</dbReference>
<feature type="transmembrane region" description="Helical" evidence="2">
    <location>
        <begin position="21"/>
        <end position="41"/>
    </location>
</feature>
<dbReference type="AlphaFoldDB" id="A0A2J8B200"/>
<protein>
    <submittedName>
        <fullName evidence="3">Uncharacterized protein</fullName>
    </submittedName>
</protein>
<reference evidence="4" key="1">
    <citation type="submission" date="2017-04" db="EMBL/GenBank/DDBJ databases">
        <authorList>
            <person name="Bumgarner R.E."/>
            <person name="Fredricks D.N."/>
            <person name="Srinivasan S."/>
        </authorList>
    </citation>
    <scope>NUCLEOTIDE SEQUENCE [LARGE SCALE GENOMIC DNA]</scope>
    <source>
        <strain evidence="4">KA00405</strain>
    </source>
</reference>
<dbReference type="Proteomes" id="UP000236394">
    <property type="component" value="Unassembled WGS sequence"/>
</dbReference>
<name>A0A2J8B200_9FIRM</name>
<evidence type="ECO:0000256" key="1">
    <source>
        <dbReference type="SAM" id="MobiDB-lite"/>
    </source>
</evidence>
<comment type="caution">
    <text evidence="3">The sequence shown here is derived from an EMBL/GenBank/DDBJ whole genome shotgun (WGS) entry which is preliminary data.</text>
</comment>
<organism evidence="3 4">
    <name type="scientific">Mageeibacillus indolicus</name>
    <dbReference type="NCBI Taxonomy" id="884684"/>
    <lineage>
        <taxon>Bacteria</taxon>
        <taxon>Bacillati</taxon>
        <taxon>Bacillota</taxon>
        <taxon>Clostridia</taxon>
        <taxon>Eubacteriales</taxon>
        <taxon>Oscillospiraceae</taxon>
        <taxon>Mageeibacillus</taxon>
    </lineage>
</organism>
<sequence length="75" mass="8381">MNFKKIWLALFGTDEWLGLDIGFFVALGLVILLVILMNVVFWTRKPLHPADATPKKSSSATPDDEANSPDNHKPM</sequence>
<gene>
    <name evidence="3" type="ORF">B7R76_04445</name>
</gene>
<accession>A0A2J8B200</accession>
<evidence type="ECO:0000313" key="4">
    <source>
        <dbReference type="Proteomes" id="UP000236394"/>
    </source>
</evidence>
<keyword evidence="2" id="KW-0812">Transmembrane</keyword>
<evidence type="ECO:0000313" key="3">
    <source>
        <dbReference type="EMBL" id="PNH18807.1"/>
    </source>
</evidence>
<feature type="region of interest" description="Disordered" evidence="1">
    <location>
        <begin position="49"/>
        <end position="75"/>
    </location>
</feature>
<keyword evidence="2" id="KW-1133">Transmembrane helix</keyword>